<sequence length="162" mass="18426">MQISTLMVLSSHADIYSNGFPLDIFPDSSLPTCRYLSRWFSPHLQISIQMVLSPPPDIYPDGSLPTSRYLPRWFSPYSKYLSRWFSPHLQIQGTRFSALLQISDFPNSVFSPPADMYSYGSLSLLAAIFNNRFSPPADITKSERVSQNRLYGDGKSRLFSSK</sequence>
<protein>
    <submittedName>
        <fullName evidence="1">Uncharacterized protein</fullName>
    </submittedName>
</protein>
<organism evidence="1 2">
    <name type="scientific">Elysia crispata</name>
    <name type="common">lettuce slug</name>
    <dbReference type="NCBI Taxonomy" id="231223"/>
    <lineage>
        <taxon>Eukaryota</taxon>
        <taxon>Metazoa</taxon>
        <taxon>Spiralia</taxon>
        <taxon>Lophotrochozoa</taxon>
        <taxon>Mollusca</taxon>
        <taxon>Gastropoda</taxon>
        <taxon>Heterobranchia</taxon>
        <taxon>Euthyneura</taxon>
        <taxon>Panpulmonata</taxon>
        <taxon>Sacoglossa</taxon>
        <taxon>Placobranchoidea</taxon>
        <taxon>Plakobranchidae</taxon>
        <taxon>Elysia</taxon>
    </lineage>
</organism>
<evidence type="ECO:0000313" key="1">
    <source>
        <dbReference type="EMBL" id="KAK3731574.1"/>
    </source>
</evidence>
<evidence type="ECO:0000313" key="2">
    <source>
        <dbReference type="Proteomes" id="UP001283361"/>
    </source>
</evidence>
<proteinExistence type="predicted"/>
<name>A0AAE1CS05_9GAST</name>
<dbReference type="AlphaFoldDB" id="A0AAE1CS05"/>
<reference evidence="1" key="1">
    <citation type="journal article" date="2023" name="G3 (Bethesda)">
        <title>A reference genome for the long-term kleptoplast-retaining sea slug Elysia crispata morphotype clarki.</title>
        <authorList>
            <person name="Eastman K.E."/>
            <person name="Pendleton A.L."/>
            <person name="Shaikh M.A."/>
            <person name="Suttiyut T."/>
            <person name="Ogas R."/>
            <person name="Tomko P."/>
            <person name="Gavelis G."/>
            <person name="Widhalm J.R."/>
            <person name="Wisecaver J.H."/>
        </authorList>
    </citation>
    <scope>NUCLEOTIDE SEQUENCE</scope>
    <source>
        <strain evidence="1">ECLA1</strain>
    </source>
</reference>
<accession>A0AAE1CS05</accession>
<comment type="caution">
    <text evidence="1">The sequence shown here is derived from an EMBL/GenBank/DDBJ whole genome shotgun (WGS) entry which is preliminary data.</text>
</comment>
<keyword evidence="2" id="KW-1185">Reference proteome</keyword>
<dbReference type="Proteomes" id="UP001283361">
    <property type="component" value="Unassembled WGS sequence"/>
</dbReference>
<dbReference type="EMBL" id="JAWDGP010006995">
    <property type="protein sequence ID" value="KAK3731574.1"/>
    <property type="molecule type" value="Genomic_DNA"/>
</dbReference>
<gene>
    <name evidence="1" type="ORF">RRG08_007653</name>
</gene>